<gene>
    <name evidence="3" type="ORF">P153DRAFT_401405</name>
</gene>
<dbReference type="PANTHER" id="PTHR37018:SF1">
    <property type="entry name" value="CULTURE SPECIFIC PROTEIN, PUTATIVE (AFU_ORTHOLOGUE AFUA_2G00130)-RELATED"/>
    <property type="match status" value="1"/>
</dbReference>
<evidence type="ECO:0000313" key="4">
    <source>
        <dbReference type="Proteomes" id="UP000799771"/>
    </source>
</evidence>
<organism evidence="3 4">
    <name type="scientific">Dothidotthia symphoricarpi CBS 119687</name>
    <dbReference type="NCBI Taxonomy" id="1392245"/>
    <lineage>
        <taxon>Eukaryota</taxon>
        <taxon>Fungi</taxon>
        <taxon>Dikarya</taxon>
        <taxon>Ascomycota</taxon>
        <taxon>Pezizomycotina</taxon>
        <taxon>Dothideomycetes</taxon>
        <taxon>Pleosporomycetidae</taxon>
        <taxon>Pleosporales</taxon>
        <taxon>Dothidotthiaceae</taxon>
        <taxon>Dothidotthia</taxon>
    </lineage>
</organism>
<dbReference type="AlphaFoldDB" id="A0A6A5ZZS6"/>
<dbReference type="PANTHER" id="PTHR37018">
    <property type="entry name" value="CULTURE SPECIFIC PROTEIN, PUTATIVE (AFU_ORTHOLOGUE AFUA_2G00130)-RELATED"/>
    <property type="match status" value="1"/>
</dbReference>
<evidence type="ECO:0000256" key="1">
    <source>
        <dbReference type="PROSITE-ProRule" id="PRU00409"/>
    </source>
</evidence>
<proteinExistence type="predicted"/>
<dbReference type="InterPro" id="IPR003806">
    <property type="entry name" value="ATP-grasp_PylC-type"/>
</dbReference>
<dbReference type="RefSeq" id="XP_033518225.1">
    <property type="nucleotide sequence ID" value="XM_033671901.1"/>
</dbReference>
<dbReference type="Proteomes" id="UP000799771">
    <property type="component" value="Unassembled WGS sequence"/>
</dbReference>
<dbReference type="GO" id="GO:0005524">
    <property type="term" value="F:ATP binding"/>
    <property type="evidence" value="ECO:0007669"/>
    <property type="project" value="UniProtKB-UniRule"/>
</dbReference>
<dbReference type="Pfam" id="PF02655">
    <property type="entry name" value="ATP-grasp_3"/>
    <property type="match status" value="1"/>
</dbReference>
<name>A0A6A5ZZS6_9PLEO</name>
<dbReference type="Gene3D" id="3.30.470.20">
    <property type="entry name" value="ATP-grasp fold, B domain"/>
    <property type="match status" value="1"/>
</dbReference>
<dbReference type="EMBL" id="ML977521">
    <property type="protein sequence ID" value="KAF2123831.1"/>
    <property type="molecule type" value="Genomic_DNA"/>
</dbReference>
<dbReference type="GO" id="GO:0046872">
    <property type="term" value="F:metal ion binding"/>
    <property type="evidence" value="ECO:0007669"/>
    <property type="project" value="InterPro"/>
</dbReference>
<dbReference type="InterPro" id="IPR011761">
    <property type="entry name" value="ATP-grasp"/>
</dbReference>
<dbReference type="InterPro" id="IPR053269">
    <property type="entry name" value="Asp-Met_ligase"/>
</dbReference>
<dbReference type="SUPFAM" id="SSF56059">
    <property type="entry name" value="Glutathione synthetase ATP-binding domain-like"/>
    <property type="match status" value="1"/>
</dbReference>
<keyword evidence="1" id="KW-0067">ATP-binding</keyword>
<feature type="domain" description="ATP-grasp" evidence="2">
    <location>
        <begin position="178"/>
        <end position="391"/>
    </location>
</feature>
<dbReference type="PROSITE" id="PS50975">
    <property type="entry name" value="ATP_GRASP"/>
    <property type="match status" value="1"/>
</dbReference>
<evidence type="ECO:0000259" key="2">
    <source>
        <dbReference type="PROSITE" id="PS50975"/>
    </source>
</evidence>
<keyword evidence="1" id="KW-0547">Nucleotide-binding</keyword>
<keyword evidence="4" id="KW-1185">Reference proteome</keyword>
<accession>A0A6A5ZZS6</accession>
<evidence type="ECO:0000313" key="3">
    <source>
        <dbReference type="EMBL" id="KAF2123831.1"/>
    </source>
</evidence>
<protein>
    <recommendedName>
        <fullName evidence="2">ATP-grasp domain-containing protein</fullName>
    </recommendedName>
</protein>
<sequence length="457" mass="50208">MPPPPVELSTTLSDLYSLDGGDANDIALCYTIPAPSRRALSLSCPLSQKYAYQSPRSTKVGPDTTARFVLGCMSQFYGFVAGPMDLHLFDIDATKMERAYQTFSWTAAERSHRQDARRTYERVQASQRPNLHSIETPGQAVELGKTKKLATASPIDFLNHDPQITVVPQEAHWKMLSKRTLAESGLPTPPTQIIESQLVALSNGAAVDPVNNPFYQRGLSDPYANVDYVPDKDSDKETTRMMAALVDRPLPFVVKLPHGYGGHAVFVDLLPGKSIAVSFFVTKAGRAVFVSASEEVHNEAGSWTGALMDYAAQDALSVQSNDIINTVAAYVYEKGFYGPMGVDVMTDDQGKIYVIDLNVRHTGSYSLGLMKKHFLENQKLPFGGLLAPIPIMGDRDAFERRFADEIESGRLVITAWCHSKVAGGLVTYNAAGMIAGAETREQFLEFMDRLNAITIKR</sequence>
<dbReference type="GeneID" id="54412333"/>
<dbReference type="OrthoDB" id="5946236at2759"/>
<reference evidence="3" key="1">
    <citation type="journal article" date="2020" name="Stud. Mycol.">
        <title>101 Dothideomycetes genomes: a test case for predicting lifestyles and emergence of pathogens.</title>
        <authorList>
            <person name="Haridas S."/>
            <person name="Albert R."/>
            <person name="Binder M."/>
            <person name="Bloem J."/>
            <person name="Labutti K."/>
            <person name="Salamov A."/>
            <person name="Andreopoulos B."/>
            <person name="Baker S."/>
            <person name="Barry K."/>
            <person name="Bills G."/>
            <person name="Bluhm B."/>
            <person name="Cannon C."/>
            <person name="Castanera R."/>
            <person name="Culley D."/>
            <person name="Daum C."/>
            <person name="Ezra D."/>
            <person name="Gonzalez J."/>
            <person name="Henrissat B."/>
            <person name="Kuo A."/>
            <person name="Liang C."/>
            <person name="Lipzen A."/>
            <person name="Lutzoni F."/>
            <person name="Magnuson J."/>
            <person name="Mondo S."/>
            <person name="Nolan M."/>
            <person name="Ohm R."/>
            <person name="Pangilinan J."/>
            <person name="Park H.-J."/>
            <person name="Ramirez L."/>
            <person name="Alfaro M."/>
            <person name="Sun H."/>
            <person name="Tritt A."/>
            <person name="Yoshinaga Y."/>
            <person name="Zwiers L.-H."/>
            <person name="Turgeon B."/>
            <person name="Goodwin S."/>
            <person name="Spatafora J."/>
            <person name="Crous P."/>
            <person name="Grigoriev I."/>
        </authorList>
    </citation>
    <scope>NUCLEOTIDE SEQUENCE</scope>
    <source>
        <strain evidence="3">CBS 119687</strain>
    </source>
</reference>